<accession>A0A6A6NKX6</accession>
<keyword evidence="6" id="KW-1185">Reference proteome</keyword>
<dbReference type="PANTHER" id="PTHR33365:SF4">
    <property type="entry name" value="CYCLOCHLOROTINE BIOSYNTHESIS PROTEIN O"/>
    <property type="match status" value="1"/>
</dbReference>
<keyword evidence="4" id="KW-0812">Transmembrane</keyword>
<proteinExistence type="inferred from homology"/>
<dbReference type="PANTHER" id="PTHR33365">
    <property type="entry name" value="YALI0B05434P"/>
    <property type="match status" value="1"/>
</dbReference>
<name>A0A6A6NKX6_9PEZI</name>
<keyword evidence="4" id="KW-0472">Membrane</keyword>
<dbReference type="EMBL" id="MU001711">
    <property type="protein sequence ID" value="KAF2452361.1"/>
    <property type="molecule type" value="Genomic_DNA"/>
</dbReference>
<keyword evidence="4" id="KW-1133">Transmembrane helix</keyword>
<comment type="pathway">
    <text evidence="1">Mycotoxin biosynthesis.</text>
</comment>
<evidence type="ECO:0000313" key="6">
    <source>
        <dbReference type="Proteomes" id="UP000799766"/>
    </source>
</evidence>
<feature type="region of interest" description="Disordered" evidence="3">
    <location>
        <begin position="301"/>
        <end position="325"/>
    </location>
</feature>
<dbReference type="OrthoDB" id="3687641at2759"/>
<evidence type="ECO:0008006" key="7">
    <source>
        <dbReference type="Google" id="ProtNLM"/>
    </source>
</evidence>
<reference evidence="5" key="1">
    <citation type="journal article" date="2020" name="Stud. Mycol.">
        <title>101 Dothideomycetes genomes: a test case for predicting lifestyles and emergence of pathogens.</title>
        <authorList>
            <person name="Haridas S."/>
            <person name="Albert R."/>
            <person name="Binder M."/>
            <person name="Bloem J."/>
            <person name="Labutti K."/>
            <person name="Salamov A."/>
            <person name="Andreopoulos B."/>
            <person name="Baker S."/>
            <person name="Barry K."/>
            <person name="Bills G."/>
            <person name="Bluhm B."/>
            <person name="Cannon C."/>
            <person name="Castanera R."/>
            <person name="Culley D."/>
            <person name="Daum C."/>
            <person name="Ezra D."/>
            <person name="Gonzalez J."/>
            <person name="Henrissat B."/>
            <person name="Kuo A."/>
            <person name="Liang C."/>
            <person name="Lipzen A."/>
            <person name="Lutzoni F."/>
            <person name="Magnuson J."/>
            <person name="Mondo S."/>
            <person name="Nolan M."/>
            <person name="Ohm R."/>
            <person name="Pangilinan J."/>
            <person name="Park H.-J."/>
            <person name="Ramirez L."/>
            <person name="Alfaro M."/>
            <person name="Sun H."/>
            <person name="Tritt A."/>
            <person name="Yoshinaga Y."/>
            <person name="Zwiers L.-H."/>
            <person name="Turgeon B."/>
            <person name="Goodwin S."/>
            <person name="Spatafora J."/>
            <person name="Crous P."/>
            <person name="Grigoriev I."/>
        </authorList>
    </citation>
    <scope>NUCLEOTIDE SEQUENCE</scope>
    <source>
        <strain evidence="5">ATCC 16933</strain>
    </source>
</reference>
<sequence>MSHRRSVSWADRTHDEFLNQPSPYYDKASEEPFTFPAQSTESIWSQFVAKIWSLFKPKQRYVNFAPLPIRQDAHASEVYEKPVAALSEDGTPRTWLLTTRWTFALFAVLIVSLSFNLAFWLKSVSDPWSVQTHVEVLTSNASYTNTYHEYDLLWTEVLGGSLGEVYTSEGRDDGLTRKAGISMFHQLHCLAGIRSAIQQLQEGKEIGFSEETDTSEHRGHWPHCFDYLRQVLLCHADDSVELSQLESGQWRISGYRNKRICRDHKKLYEETKCGPQGCPGGKYFVPGEDFSKIKVAEESDRRGYVDEREHVGRGEYSVEPDKDGQ</sequence>
<evidence type="ECO:0000256" key="2">
    <source>
        <dbReference type="ARBA" id="ARBA00035112"/>
    </source>
</evidence>
<evidence type="ECO:0000313" key="5">
    <source>
        <dbReference type="EMBL" id="KAF2452361.1"/>
    </source>
</evidence>
<gene>
    <name evidence="5" type="ORF">BDY21DRAFT_407070</name>
</gene>
<comment type="similarity">
    <text evidence="2">Belongs to the ustYa family.</text>
</comment>
<feature type="compositionally biased region" description="Basic and acidic residues" evidence="3">
    <location>
        <begin position="301"/>
        <end position="313"/>
    </location>
</feature>
<evidence type="ECO:0000256" key="3">
    <source>
        <dbReference type="SAM" id="MobiDB-lite"/>
    </source>
</evidence>
<dbReference type="Pfam" id="PF11807">
    <property type="entry name" value="UstYa"/>
    <property type="match status" value="1"/>
</dbReference>
<feature type="transmembrane region" description="Helical" evidence="4">
    <location>
        <begin position="101"/>
        <end position="121"/>
    </location>
</feature>
<dbReference type="InterPro" id="IPR021765">
    <property type="entry name" value="UstYa-like"/>
</dbReference>
<evidence type="ECO:0000256" key="4">
    <source>
        <dbReference type="SAM" id="Phobius"/>
    </source>
</evidence>
<protein>
    <recommendedName>
        <fullName evidence="7">Tat pathway signal sequence</fullName>
    </recommendedName>
</protein>
<dbReference type="AlphaFoldDB" id="A0A6A6NKX6"/>
<organism evidence="5 6">
    <name type="scientific">Lineolata rhizophorae</name>
    <dbReference type="NCBI Taxonomy" id="578093"/>
    <lineage>
        <taxon>Eukaryota</taxon>
        <taxon>Fungi</taxon>
        <taxon>Dikarya</taxon>
        <taxon>Ascomycota</taxon>
        <taxon>Pezizomycotina</taxon>
        <taxon>Dothideomycetes</taxon>
        <taxon>Dothideomycetes incertae sedis</taxon>
        <taxon>Lineolatales</taxon>
        <taxon>Lineolataceae</taxon>
        <taxon>Lineolata</taxon>
    </lineage>
</organism>
<dbReference type="GO" id="GO:0043386">
    <property type="term" value="P:mycotoxin biosynthetic process"/>
    <property type="evidence" value="ECO:0007669"/>
    <property type="project" value="InterPro"/>
</dbReference>
<dbReference type="Proteomes" id="UP000799766">
    <property type="component" value="Unassembled WGS sequence"/>
</dbReference>
<evidence type="ECO:0000256" key="1">
    <source>
        <dbReference type="ARBA" id="ARBA00004685"/>
    </source>
</evidence>